<feature type="compositionally biased region" description="Polar residues" evidence="1">
    <location>
        <begin position="84"/>
        <end position="95"/>
    </location>
</feature>
<organism evidence="2 3">
    <name type="scientific">Colletotrichum lupini</name>
    <dbReference type="NCBI Taxonomy" id="145971"/>
    <lineage>
        <taxon>Eukaryota</taxon>
        <taxon>Fungi</taxon>
        <taxon>Dikarya</taxon>
        <taxon>Ascomycota</taxon>
        <taxon>Pezizomycotina</taxon>
        <taxon>Sordariomycetes</taxon>
        <taxon>Hypocreomycetidae</taxon>
        <taxon>Glomerellales</taxon>
        <taxon>Glomerellaceae</taxon>
        <taxon>Colletotrichum</taxon>
        <taxon>Colletotrichum acutatum species complex</taxon>
    </lineage>
</organism>
<evidence type="ECO:0000256" key="1">
    <source>
        <dbReference type="SAM" id="MobiDB-lite"/>
    </source>
</evidence>
<sequence>MRCARAIAMTMLWNLSRFRLPEAKGSQVKRSVQNVADLEQKPSPVKPGPSFKTIVHYGYILRTDKANSNTESGRAAVKPGPAQGRNSQARSSTLQALLAQSTPAPTSVVPSPPSMHLLTGKEAPRSCPAFALPLPCLCPALFCSPHQRSLLSVHYGRSGLTRARCTQSRGRCDATLVKSPKLHLFHQQ</sequence>
<evidence type="ECO:0000313" key="2">
    <source>
        <dbReference type="EMBL" id="UQC76058.1"/>
    </source>
</evidence>
<dbReference type="RefSeq" id="XP_049137701.1">
    <property type="nucleotide sequence ID" value="XM_049296477.1"/>
</dbReference>
<protein>
    <submittedName>
        <fullName evidence="2">Uncharacterized protein</fullName>
    </submittedName>
</protein>
<name>A0A9Q8W9X4_9PEZI</name>
<accession>A0A9Q8W9X4</accession>
<evidence type="ECO:0000313" key="3">
    <source>
        <dbReference type="Proteomes" id="UP000830671"/>
    </source>
</evidence>
<reference evidence="2" key="1">
    <citation type="journal article" date="2021" name="Mol. Plant Microbe Interact.">
        <title>Complete Genome Sequence of the Plant-Pathogenic Fungus Colletotrichum lupini.</title>
        <authorList>
            <person name="Baroncelli R."/>
            <person name="Pensec F."/>
            <person name="Da Lio D."/>
            <person name="Boufleur T."/>
            <person name="Vicente I."/>
            <person name="Sarrocco S."/>
            <person name="Picot A."/>
            <person name="Baraldi E."/>
            <person name="Sukno S."/>
            <person name="Thon M."/>
            <person name="Le Floch G."/>
        </authorList>
    </citation>
    <scope>NUCLEOTIDE SEQUENCE</scope>
    <source>
        <strain evidence="2">IMI 504893</strain>
    </source>
</reference>
<dbReference type="AlphaFoldDB" id="A0A9Q8W9X4"/>
<keyword evidence="3" id="KW-1185">Reference proteome</keyword>
<dbReference type="EMBL" id="CP019472">
    <property type="protein sequence ID" value="UQC76058.1"/>
    <property type="molecule type" value="Genomic_DNA"/>
</dbReference>
<dbReference type="Proteomes" id="UP000830671">
    <property type="component" value="Chromosome 10"/>
</dbReference>
<feature type="region of interest" description="Disordered" evidence="1">
    <location>
        <begin position="68"/>
        <end position="95"/>
    </location>
</feature>
<dbReference type="KEGG" id="clup:CLUP02_17569"/>
<gene>
    <name evidence="2" type="ORF">CLUP02_17569</name>
</gene>
<dbReference type="GeneID" id="73351487"/>
<proteinExistence type="predicted"/>